<feature type="transmembrane region" description="Helical" evidence="1">
    <location>
        <begin position="142"/>
        <end position="162"/>
    </location>
</feature>
<accession>A0A0C3NUJ6</accession>
<proteinExistence type="predicted"/>
<protein>
    <submittedName>
        <fullName evidence="2">Uncharacterized protein</fullName>
    </submittedName>
</protein>
<feature type="transmembrane region" description="Helical" evidence="1">
    <location>
        <begin position="119"/>
        <end position="136"/>
    </location>
</feature>
<keyword evidence="1" id="KW-0472">Membrane</keyword>
<dbReference type="STRING" id="745531.A0A0C3NUJ6"/>
<name>A0A0C3NUJ6_PHLG1</name>
<reference evidence="2 3" key="1">
    <citation type="journal article" date="2014" name="PLoS Genet.">
        <title>Analysis of the Phlebiopsis gigantea genome, transcriptome and secretome provides insight into its pioneer colonization strategies of wood.</title>
        <authorList>
            <person name="Hori C."/>
            <person name="Ishida T."/>
            <person name="Igarashi K."/>
            <person name="Samejima M."/>
            <person name="Suzuki H."/>
            <person name="Master E."/>
            <person name="Ferreira P."/>
            <person name="Ruiz-Duenas F.J."/>
            <person name="Held B."/>
            <person name="Canessa P."/>
            <person name="Larrondo L.F."/>
            <person name="Schmoll M."/>
            <person name="Druzhinina I.S."/>
            <person name="Kubicek C.P."/>
            <person name="Gaskell J.A."/>
            <person name="Kersten P."/>
            <person name="St John F."/>
            <person name="Glasner J."/>
            <person name="Sabat G."/>
            <person name="Splinter BonDurant S."/>
            <person name="Syed K."/>
            <person name="Yadav J."/>
            <person name="Mgbeahuruike A.C."/>
            <person name="Kovalchuk A."/>
            <person name="Asiegbu F.O."/>
            <person name="Lackner G."/>
            <person name="Hoffmeister D."/>
            <person name="Rencoret J."/>
            <person name="Gutierrez A."/>
            <person name="Sun H."/>
            <person name="Lindquist E."/>
            <person name="Barry K."/>
            <person name="Riley R."/>
            <person name="Grigoriev I.V."/>
            <person name="Henrissat B."/>
            <person name="Kues U."/>
            <person name="Berka R.M."/>
            <person name="Martinez A.T."/>
            <person name="Covert S.F."/>
            <person name="Blanchette R.A."/>
            <person name="Cullen D."/>
        </authorList>
    </citation>
    <scope>NUCLEOTIDE SEQUENCE [LARGE SCALE GENOMIC DNA]</scope>
    <source>
        <strain evidence="2 3">11061_1 CR5-6</strain>
    </source>
</reference>
<dbReference type="EMBL" id="KN840471">
    <property type="protein sequence ID" value="KIP09004.1"/>
    <property type="molecule type" value="Genomic_DNA"/>
</dbReference>
<evidence type="ECO:0000256" key="1">
    <source>
        <dbReference type="SAM" id="Phobius"/>
    </source>
</evidence>
<feature type="transmembrane region" description="Helical" evidence="1">
    <location>
        <begin position="244"/>
        <end position="271"/>
    </location>
</feature>
<evidence type="ECO:0000313" key="2">
    <source>
        <dbReference type="EMBL" id="KIP09004.1"/>
    </source>
</evidence>
<dbReference type="HOGENOM" id="CLU_026024_0_0_1"/>
<keyword evidence="3" id="KW-1185">Reference proteome</keyword>
<sequence>MFNRFVIHGVSLDAAGLVALADLKTIAYRTALTGSASLLDVLFLAPGIHCQQDASEVNGGEYPATAAMTTGYVFRVENQATVSYLQRVGEPGHLTTVHVEPPLKDGLVPAFLKTEPTASIFYFTGIACTVVVVVLLGSIRDFWGVAVVGMLMAARLLNVVVVKRRAQKGWKGAAEPGARGDLMILVSQDRWLRMRGRVDDIKAVTAGQWLRETTNFESFLVSGATLLVYVSAALAGNASTVGSLLIGCLLLVSVALLGCANACTSGLTMYGHVVHMRGPRRPYGRRLDMVHEMLKEHPDDGWAVGLGMIVPPAGKGQKVTL</sequence>
<dbReference type="AlphaFoldDB" id="A0A0C3NUJ6"/>
<gene>
    <name evidence="2" type="ORF">PHLGIDRAFT_103442</name>
</gene>
<keyword evidence="1" id="KW-0812">Transmembrane</keyword>
<evidence type="ECO:0000313" key="3">
    <source>
        <dbReference type="Proteomes" id="UP000053257"/>
    </source>
</evidence>
<dbReference type="Proteomes" id="UP000053257">
    <property type="component" value="Unassembled WGS sequence"/>
</dbReference>
<feature type="transmembrane region" description="Helical" evidence="1">
    <location>
        <begin position="219"/>
        <end position="238"/>
    </location>
</feature>
<organism evidence="2 3">
    <name type="scientific">Phlebiopsis gigantea (strain 11061_1 CR5-6)</name>
    <name type="common">White-rot fungus</name>
    <name type="synonym">Peniophora gigantea</name>
    <dbReference type="NCBI Taxonomy" id="745531"/>
    <lineage>
        <taxon>Eukaryota</taxon>
        <taxon>Fungi</taxon>
        <taxon>Dikarya</taxon>
        <taxon>Basidiomycota</taxon>
        <taxon>Agaricomycotina</taxon>
        <taxon>Agaricomycetes</taxon>
        <taxon>Polyporales</taxon>
        <taxon>Phanerochaetaceae</taxon>
        <taxon>Phlebiopsis</taxon>
    </lineage>
</organism>
<keyword evidence="1" id="KW-1133">Transmembrane helix</keyword>
<dbReference type="OrthoDB" id="2956246at2759"/>